<dbReference type="OrthoDB" id="9770107at2"/>
<keyword evidence="5" id="KW-0325">Glycoprotein</keyword>
<sequence length="528" mass="59237" precursor="true">MFLRSLLLVCCTLSLFTFHPSLVLADHHEELKAEAQTADKKEETRADEKSDDKKDEPKVTQGTVTIDGSEVAYTATAGKLPMKSDDGETKADVFFVAYTVEAEGGKQRPITYCFNGGPGSSSVWLHLGMLGPQRVKLDSDAGRVRPPAELIANPYSLLDKTDLVFIDPVSTGYSRPAKGEKKNQFHGYDEDLKSVGQFIHDYTTKYGRWGSPKFLLGESYGGLRAAGLSGRLQDRYHMYLNGVVLISAVVDFQTLRANGNNDIGYALFLPAYAATAWYHEALDEPLQKLSIEKLVKNAEKFASGPYLRALLAGDSLQGKKREKIIARMSALTGLSEDFLDRAKLRVSMPQFGKELLRERRKVVGRFDGRYTGSDRDSVGEYTEHDPSGTALFGAFTSAMNQYLRDTLKVEEERVYEILTGNVHPWDYSEFTNRYVDASQTLRKAMADNPYLRVFAACGYYDLATPGFAMQYTRNHLGLSPELRDHIELQFYEGGHMMYVHEPSLEKLRDDLLKFYDTTLNAEVKTPTE</sequence>
<dbReference type="PANTHER" id="PTHR11802">
    <property type="entry name" value="SERINE PROTEASE FAMILY S10 SERINE CARBOXYPEPTIDASE"/>
    <property type="match status" value="1"/>
</dbReference>
<reference evidence="8 9" key="1">
    <citation type="submission" date="2019-02" db="EMBL/GenBank/DDBJ databases">
        <title>Deep-cultivation of Planctomycetes and their phenomic and genomic characterization uncovers novel biology.</title>
        <authorList>
            <person name="Wiegand S."/>
            <person name="Jogler M."/>
            <person name="Boedeker C."/>
            <person name="Pinto D."/>
            <person name="Vollmers J."/>
            <person name="Rivas-Marin E."/>
            <person name="Kohn T."/>
            <person name="Peeters S.H."/>
            <person name="Heuer A."/>
            <person name="Rast P."/>
            <person name="Oberbeckmann S."/>
            <person name="Bunk B."/>
            <person name="Jeske O."/>
            <person name="Meyerdierks A."/>
            <person name="Storesund J.E."/>
            <person name="Kallscheuer N."/>
            <person name="Luecker S."/>
            <person name="Lage O.M."/>
            <person name="Pohl T."/>
            <person name="Merkel B.J."/>
            <person name="Hornburger P."/>
            <person name="Mueller R.-W."/>
            <person name="Bruemmer F."/>
            <person name="Labrenz M."/>
            <person name="Spormann A.M."/>
            <person name="Op den Camp H."/>
            <person name="Overmann J."/>
            <person name="Amann R."/>
            <person name="Jetten M.S.M."/>
            <person name="Mascher T."/>
            <person name="Medema M.H."/>
            <person name="Devos D.P."/>
            <person name="Kaster A.-K."/>
            <person name="Ovreas L."/>
            <person name="Rohde M."/>
            <person name="Galperin M.Y."/>
            <person name="Jogler C."/>
        </authorList>
    </citation>
    <scope>NUCLEOTIDE SEQUENCE [LARGE SCALE GENOMIC DNA]</scope>
    <source>
        <strain evidence="8 9">HG15A2</strain>
    </source>
</reference>
<dbReference type="RefSeq" id="WP_145062331.1">
    <property type="nucleotide sequence ID" value="NZ_CP036263.1"/>
</dbReference>
<feature type="compositionally biased region" description="Basic and acidic residues" evidence="6">
    <location>
        <begin position="34"/>
        <end position="58"/>
    </location>
</feature>
<feature type="region of interest" description="Disordered" evidence="6">
    <location>
        <begin position="34"/>
        <end position="65"/>
    </location>
</feature>
<dbReference type="GO" id="GO:0006508">
    <property type="term" value="P:proteolysis"/>
    <property type="evidence" value="ECO:0007669"/>
    <property type="project" value="UniProtKB-KW"/>
</dbReference>
<evidence type="ECO:0000313" key="9">
    <source>
        <dbReference type="Proteomes" id="UP000319852"/>
    </source>
</evidence>
<keyword evidence="3 7" id="KW-0732">Signal</keyword>
<dbReference type="EMBL" id="CP036263">
    <property type="protein sequence ID" value="QDT00682.1"/>
    <property type="molecule type" value="Genomic_DNA"/>
</dbReference>
<gene>
    <name evidence="8" type="ORF">HG15A2_40210</name>
</gene>
<evidence type="ECO:0000256" key="3">
    <source>
        <dbReference type="ARBA" id="ARBA00022729"/>
    </source>
</evidence>
<dbReference type="AlphaFoldDB" id="A0A517N0L8"/>
<feature type="chain" id="PRO_5021930642" evidence="7">
    <location>
        <begin position="26"/>
        <end position="528"/>
    </location>
</feature>
<protein>
    <submittedName>
        <fullName evidence="8">Serine carboxypeptidase</fullName>
    </submittedName>
</protein>
<organism evidence="8 9">
    <name type="scientific">Adhaeretor mobilis</name>
    <dbReference type="NCBI Taxonomy" id="1930276"/>
    <lineage>
        <taxon>Bacteria</taxon>
        <taxon>Pseudomonadati</taxon>
        <taxon>Planctomycetota</taxon>
        <taxon>Planctomycetia</taxon>
        <taxon>Pirellulales</taxon>
        <taxon>Lacipirellulaceae</taxon>
        <taxon>Adhaeretor</taxon>
    </lineage>
</organism>
<dbReference type="GO" id="GO:0004185">
    <property type="term" value="F:serine-type carboxypeptidase activity"/>
    <property type="evidence" value="ECO:0007669"/>
    <property type="project" value="InterPro"/>
</dbReference>
<dbReference type="Gene3D" id="3.40.50.1820">
    <property type="entry name" value="alpha/beta hydrolase"/>
    <property type="match status" value="1"/>
</dbReference>
<evidence type="ECO:0000256" key="7">
    <source>
        <dbReference type="SAM" id="SignalP"/>
    </source>
</evidence>
<keyword evidence="2" id="KW-0645">Protease</keyword>
<proteinExistence type="predicted"/>
<evidence type="ECO:0000256" key="6">
    <source>
        <dbReference type="SAM" id="MobiDB-lite"/>
    </source>
</evidence>
<evidence type="ECO:0000256" key="5">
    <source>
        <dbReference type="ARBA" id="ARBA00023180"/>
    </source>
</evidence>
<evidence type="ECO:0000256" key="4">
    <source>
        <dbReference type="ARBA" id="ARBA00022801"/>
    </source>
</evidence>
<name>A0A517N0L8_9BACT</name>
<feature type="signal peptide" evidence="7">
    <location>
        <begin position="1"/>
        <end position="25"/>
    </location>
</feature>
<keyword evidence="9" id="KW-1185">Reference proteome</keyword>
<keyword evidence="1 8" id="KW-0121">Carboxypeptidase</keyword>
<keyword evidence="4" id="KW-0378">Hydrolase</keyword>
<evidence type="ECO:0000256" key="1">
    <source>
        <dbReference type="ARBA" id="ARBA00022645"/>
    </source>
</evidence>
<dbReference type="Pfam" id="PF00450">
    <property type="entry name" value="Peptidase_S10"/>
    <property type="match status" value="1"/>
</dbReference>
<dbReference type="InterPro" id="IPR001563">
    <property type="entry name" value="Peptidase_S10"/>
</dbReference>
<dbReference type="KEGG" id="amob:HG15A2_40210"/>
<dbReference type="Proteomes" id="UP000319852">
    <property type="component" value="Chromosome"/>
</dbReference>
<accession>A0A517N0L8</accession>
<dbReference type="InterPro" id="IPR029058">
    <property type="entry name" value="AB_hydrolase_fold"/>
</dbReference>
<evidence type="ECO:0000256" key="2">
    <source>
        <dbReference type="ARBA" id="ARBA00022670"/>
    </source>
</evidence>
<evidence type="ECO:0000313" key="8">
    <source>
        <dbReference type="EMBL" id="QDT00682.1"/>
    </source>
</evidence>
<dbReference type="PANTHER" id="PTHR11802:SF3">
    <property type="entry name" value="RETINOID-INDUCIBLE SERINE CARBOXYPEPTIDASE"/>
    <property type="match status" value="1"/>
</dbReference>
<dbReference type="SUPFAM" id="SSF53474">
    <property type="entry name" value="alpha/beta-Hydrolases"/>
    <property type="match status" value="1"/>
</dbReference>